<name>A0ABD1EQD4_HYPHA</name>
<accession>A0ABD1EQD4</accession>
<sequence>MTGAIGFTTRLTGRGATFNKSVWEFLQALSWWNPVYTEGKPNQVKKKWRTSISVESSFSNEDTSKRPERCTESSTTSVAKSIKDIGSIVKSVFEVYKTQKSVKAEKDEDVIFGQMVATSLKRKKNKKQKKEIKKKIFLCLMEDPDNE</sequence>
<dbReference type="Proteomes" id="UP001566132">
    <property type="component" value="Unassembled WGS sequence"/>
</dbReference>
<evidence type="ECO:0000313" key="2">
    <source>
        <dbReference type="Proteomes" id="UP001566132"/>
    </source>
</evidence>
<keyword evidence="2" id="KW-1185">Reference proteome</keyword>
<reference evidence="1 2" key="1">
    <citation type="submission" date="2024-05" db="EMBL/GenBank/DDBJ databases">
        <title>Genetic variation in Jamaican populations of the coffee berry borer (Hypothenemus hampei).</title>
        <authorList>
            <person name="Errbii M."/>
            <person name="Myrie A."/>
        </authorList>
    </citation>
    <scope>NUCLEOTIDE SEQUENCE [LARGE SCALE GENOMIC DNA]</scope>
    <source>
        <strain evidence="1">JA-Hopewell-2020-01-JO</strain>
        <tissue evidence="1">Whole body</tissue>
    </source>
</reference>
<evidence type="ECO:0000313" key="1">
    <source>
        <dbReference type="EMBL" id="KAL1500980.1"/>
    </source>
</evidence>
<gene>
    <name evidence="1" type="ORF">ABEB36_006390</name>
</gene>
<protein>
    <submittedName>
        <fullName evidence="1">Uncharacterized protein</fullName>
    </submittedName>
</protein>
<proteinExistence type="predicted"/>
<dbReference type="EMBL" id="JBDJPC010000005">
    <property type="protein sequence ID" value="KAL1500980.1"/>
    <property type="molecule type" value="Genomic_DNA"/>
</dbReference>
<comment type="caution">
    <text evidence="1">The sequence shown here is derived from an EMBL/GenBank/DDBJ whole genome shotgun (WGS) entry which is preliminary data.</text>
</comment>
<dbReference type="AlphaFoldDB" id="A0ABD1EQD4"/>
<organism evidence="1 2">
    <name type="scientific">Hypothenemus hampei</name>
    <name type="common">Coffee berry borer</name>
    <dbReference type="NCBI Taxonomy" id="57062"/>
    <lineage>
        <taxon>Eukaryota</taxon>
        <taxon>Metazoa</taxon>
        <taxon>Ecdysozoa</taxon>
        <taxon>Arthropoda</taxon>
        <taxon>Hexapoda</taxon>
        <taxon>Insecta</taxon>
        <taxon>Pterygota</taxon>
        <taxon>Neoptera</taxon>
        <taxon>Endopterygota</taxon>
        <taxon>Coleoptera</taxon>
        <taxon>Polyphaga</taxon>
        <taxon>Cucujiformia</taxon>
        <taxon>Curculionidae</taxon>
        <taxon>Scolytinae</taxon>
        <taxon>Hypothenemus</taxon>
    </lineage>
</organism>